<feature type="region of interest" description="Disordered" evidence="1">
    <location>
        <begin position="244"/>
        <end position="337"/>
    </location>
</feature>
<feature type="compositionally biased region" description="Polar residues" evidence="1">
    <location>
        <begin position="251"/>
        <end position="263"/>
    </location>
</feature>
<gene>
    <name evidence="2" type="ORF">g.25528</name>
</gene>
<evidence type="ECO:0000313" key="2">
    <source>
        <dbReference type="EMBL" id="JAS94674.1"/>
    </source>
</evidence>
<dbReference type="AlphaFoldDB" id="A0A1B6J658"/>
<dbReference type="EMBL" id="GECU01013032">
    <property type="protein sequence ID" value="JAS94674.1"/>
    <property type="molecule type" value="Transcribed_RNA"/>
</dbReference>
<evidence type="ECO:0000256" key="1">
    <source>
        <dbReference type="SAM" id="MobiDB-lite"/>
    </source>
</evidence>
<feature type="region of interest" description="Disordered" evidence="1">
    <location>
        <begin position="193"/>
        <end position="219"/>
    </location>
</feature>
<feature type="region of interest" description="Disordered" evidence="1">
    <location>
        <begin position="56"/>
        <end position="89"/>
    </location>
</feature>
<feature type="compositionally biased region" description="Low complexity" evidence="1">
    <location>
        <begin position="65"/>
        <end position="82"/>
    </location>
</feature>
<feature type="compositionally biased region" description="Low complexity" evidence="1">
    <location>
        <begin position="270"/>
        <end position="283"/>
    </location>
</feature>
<accession>A0A1B6J658</accession>
<reference evidence="2" key="1">
    <citation type="submission" date="2015-11" db="EMBL/GenBank/DDBJ databases">
        <title>De novo transcriptome assembly of four potential Pierce s Disease insect vectors from Arizona vineyards.</title>
        <authorList>
            <person name="Tassone E.E."/>
        </authorList>
    </citation>
    <scope>NUCLEOTIDE SEQUENCE</scope>
</reference>
<feature type="compositionally biased region" description="Polar residues" evidence="1">
    <location>
        <begin position="309"/>
        <end position="318"/>
    </location>
</feature>
<sequence length="363" mass="41356">MRRQPPHLEQLMASLRAELVCVRAQAGEAERSRDTVRSDNLRLTHRISYLEEQVAEMLERSRPQSSAASSTSSVKSAQNSSSPKPEVQVFQKGPQVTALVANLPGLEVGKNVTEPVQKLPTVRMQVKLNENDKPELIKPVEKISTSDTEKIYRSKKKDLHTARSINSLDVESSIFTKCHKYNNNVEKKILDYNSETSNSERKSHRRHSENHQERLEQRQRHLREARTSLFEFVEKDKLNGLNGRLDFDSEPSYNRPSSCQLTTKHSDTLSQKSLDYSSESSSRYYKKHSDPRVMRPVPPKKPLRLSLHRATSLQSVETSADKKPMKRNHKGENPQGLLWPSAVASLHKAATLRSKSSLAEKWC</sequence>
<name>A0A1B6J658_9HEMI</name>
<protein>
    <submittedName>
        <fullName evidence="2">Uncharacterized protein</fullName>
    </submittedName>
</protein>
<feature type="compositionally biased region" description="Basic and acidic residues" evidence="1">
    <location>
        <begin position="209"/>
        <end position="219"/>
    </location>
</feature>
<proteinExistence type="predicted"/>
<organism evidence="2">
    <name type="scientific">Homalodisca liturata</name>
    <dbReference type="NCBI Taxonomy" id="320908"/>
    <lineage>
        <taxon>Eukaryota</taxon>
        <taxon>Metazoa</taxon>
        <taxon>Ecdysozoa</taxon>
        <taxon>Arthropoda</taxon>
        <taxon>Hexapoda</taxon>
        <taxon>Insecta</taxon>
        <taxon>Pterygota</taxon>
        <taxon>Neoptera</taxon>
        <taxon>Paraneoptera</taxon>
        <taxon>Hemiptera</taxon>
        <taxon>Auchenorrhyncha</taxon>
        <taxon>Membracoidea</taxon>
        <taxon>Cicadellidae</taxon>
        <taxon>Cicadellinae</taxon>
        <taxon>Proconiini</taxon>
        <taxon>Homalodisca</taxon>
    </lineage>
</organism>